<feature type="binding site" evidence="7">
    <location>
        <position position="20"/>
    </location>
    <ligand>
        <name>phosphoenolpyruvate</name>
        <dbReference type="ChEBI" id="CHEBI:58702"/>
    </ligand>
</feature>
<dbReference type="InterPro" id="IPR001986">
    <property type="entry name" value="Enolpyruvate_Tfrase_dom"/>
</dbReference>
<gene>
    <name evidence="7" type="primary">aroA</name>
    <name evidence="9" type="ORF">DA01_01740</name>
</gene>
<dbReference type="SUPFAM" id="SSF55205">
    <property type="entry name" value="EPT/RTPC-like"/>
    <property type="match status" value="1"/>
</dbReference>
<feature type="binding site" evidence="7">
    <location>
        <position position="375"/>
    </location>
    <ligand>
        <name>phosphoenolpyruvate</name>
        <dbReference type="ChEBI" id="CHEBI:58702"/>
    </ligand>
</feature>
<evidence type="ECO:0000256" key="3">
    <source>
        <dbReference type="ARBA" id="ARBA00022605"/>
    </source>
</evidence>
<evidence type="ECO:0000313" key="10">
    <source>
        <dbReference type="Proteomes" id="UP000053577"/>
    </source>
</evidence>
<feature type="binding site" evidence="7">
    <location>
        <position position="119"/>
    </location>
    <ligand>
        <name>phosphoenolpyruvate</name>
        <dbReference type="ChEBI" id="CHEBI:58702"/>
    </ligand>
</feature>
<dbReference type="PATRIC" id="fig|61435.5.peg.354"/>
<dbReference type="GO" id="GO:0009073">
    <property type="term" value="P:aromatic amino acid family biosynthetic process"/>
    <property type="evidence" value="ECO:0007669"/>
    <property type="project" value="UniProtKB-KW"/>
</dbReference>
<dbReference type="GO" id="GO:0009423">
    <property type="term" value="P:chorismate biosynthetic process"/>
    <property type="evidence" value="ECO:0007669"/>
    <property type="project" value="UniProtKB-UniRule"/>
</dbReference>
<comment type="catalytic activity">
    <reaction evidence="6">
        <text>3-phosphoshikimate + phosphoenolpyruvate = 5-O-(1-carboxyvinyl)-3-phosphoshikimate + phosphate</text>
        <dbReference type="Rhea" id="RHEA:21256"/>
        <dbReference type="ChEBI" id="CHEBI:43474"/>
        <dbReference type="ChEBI" id="CHEBI:57701"/>
        <dbReference type="ChEBI" id="CHEBI:58702"/>
        <dbReference type="ChEBI" id="CHEBI:145989"/>
        <dbReference type="EC" id="2.5.1.19"/>
    </reaction>
    <physiologicalReaction direction="left-to-right" evidence="6">
        <dbReference type="Rhea" id="RHEA:21257"/>
    </physiologicalReaction>
</comment>
<dbReference type="InterPro" id="IPR023193">
    <property type="entry name" value="EPSP_synthase_CS"/>
</dbReference>
<comment type="pathway">
    <text evidence="1 7">Metabolic intermediate biosynthesis; chorismate biosynthesis; chorismate from D-erythrose 4-phosphate and phosphoenolpyruvate: step 6/7.</text>
</comment>
<organism evidence="9 10">
    <name type="scientific">Dehalococcoides mccartyi</name>
    <dbReference type="NCBI Taxonomy" id="61435"/>
    <lineage>
        <taxon>Bacteria</taxon>
        <taxon>Bacillati</taxon>
        <taxon>Chloroflexota</taxon>
        <taxon>Dehalococcoidia</taxon>
        <taxon>Dehalococcoidales</taxon>
        <taxon>Dehalococcoidaceae</taxon>
        <taxon>Dehalococcoides</taxon>
    </lineage>
</organism>
<accession>A0A0V8M4L9</accession>
<evidence type="ECO:0000313" key="9">
    <source>
        <dbReference type="EMBL" id="KSV18725.1"/>
    </source>
</evidence>
<comment type="caution">
    <text evidence="7">Lacks conserved residue(s) required for the propagation of feature annotation.</text>
</comment>
<dbReference type="InterPro" id="IPR006264">
    <property type="entry name" value="EPSP_synthase"/>
</dbReference>
<comment type="function">
    <text evidence="7">Catalyzes the transfer of the enolpyruvyl moiety of phosphoenolpyruvate (PEP) to the 5-hydroxyl of shikimate-3-phosphate (S3P) to produce enolpyruvyl shikimate-3-phosphate and inorganic phosphate.</text>
</comment>
<dbReference type="EC" id="2.5.1.19" evidence="7"/>
<dbReference type="Proteomes" id="UP000053577">
    <property type="component" value="Unassembled WGS sequence"/>
</dbReference>
<feature type="binding site" evidence="7">
    <location>
        <position position="400"/>
    </location>
    <ligand>
        <name>phosphoenolpyruvate</name>
        <dbReference type="ChEBI" id="CHEBI:58702"/>
    </ligand>
</feature>
<feature type="binding site" evidence="7">
    <location>
        <position position="25"/>
    </location>
    <ligand>
        <name>3-phosphoshikimate</name>
        <dbReference type="ChEBI" id="CHEBI:145989"/>
    </ligand>
</feature>
<sequence length="420" mass="45103">MKIRLDKSLLGGEIAVPSSKSYTIRGLIAAAQANGQSRIISPLAADDTLASRQVLSGLGIDINTDAKAESWQLTGNTFKKPAGNLFCRESAATLRFMSAVCARLPFECRLLAGHSLMRRPMLPLIQALHQLGIEIETRGNTTVIKGGEITRSKVSLPGNISSQYVSALMLMAPACKSGLEIHLATPPASLPYLKMTKQTLESFGIKAYTSIDWQEISIPPQPYLPARYRVEGDWSSASSFLALGAIAAPLFISNLDTESFQADRIMIKFLSEMGAEVESGQNWVKVSPKPLTAIQADLTHSIDLLPALAITAACAKGQSILSGVRQARIKESNRIRAVSQGLSAMGINVTEEDDRLIIEGGMPRGAEIDSLGDHRIAMAFGALGAVTGETCISEAECVSKTYPDFWQKLESLGGKVIKDV</sequence>
<keyword evidence="5 7" id="KW-0057">Aromatic amino acid biosynthesis</keyword>
<dbReference type="PANTHER" id="PTHR21090">
    <property type="entry name" value="AROM/DEHYDROQUINATE SYNTHASE"/>
    <property type="match status" value="1"/>
</dbReference>
<dbReference type="Pfam" id="PF00275">
    <property type="entry name" value="EPSP_synthase"/>
    <property type="match status" value="1"/>
</dbReference>
<proteinExistence type="inferred from homology"/>
<feature type="binding site" evidence="7">
    <location>
        <position position="20"/>
    </location>
    <ligand>
        <name>3-phosphoshikimate</name>
        <dbReference type="ChEBI" id="CHEBI:145989"/>
    </ligand>
</feature>
<dbReference type="HAMAP" id="MF_00210">
    <property type="entry name" value="EPSP_synth"/>
    <property type="match status" value="1"/>
</dbReference>
<feature type="domain" description="Enolpyruvate transferase" evidence="8">
    <location>
        <begin position="10"/>
        <end position="409"/>
    </location>
</feature>
<feature type="binding site" evidence="7">
    <location>
        <position position="163"/>
    </location>
    <ligand>
        <name>phosphoenolpyruvate</name>
        <dbReference type="ChEBI" id="CHEBI:58702"/>
    </ligand>
</feature>
<evidence type="ECO:0000256" key="1">
    <source>
        <dbReference type="ARBA" id="ARBA00004811"/>
    </source>
</evidence>
<protein>
    <recommendedName>
        <fullName evidence="7">3-phosphoshikimate 1-carboxyvinyltransferase</fullName>
        <ecNumber evidence="7">2.5.1.19</ecNumber>
    </recommendedName>
    <alternativeName>
        <fullName evidence="7">5-enolpyruvylshikimate-3-phosphate synthase</fullName>
        <shortName evidence="7">EPSP synthase</shortName>
        <shortName evidence="7">EPSPS</shortName>
    </alternativeName>
</protein>
<reference evidence="9 10" key="1">
    <citation type="journal article" date="2015" name="Sci. Rep.">
        <title>A comparative genomics and reductive dehalogenase gene transcription study of two chloroethene-respiring bacteria, Dehalococcoides mccartyi strains MB and 11a.</title>
        <authorList>
            <person name="Low A."/>
            <person name="Shen Z."/>
            <person name="Cheng D."/>
            <person name="Rogers M.J."/>
            <person name="Lee P.K."/>
            <person name="He J."/>
        </authorList>
    </citation>
    <scope>NUCLEOTIDE SEQUENCE [LARGE SCALE GENOMIC DNA]</scope>
    <source>
        <strain evidence="9 10">MB</strain>
    </source>
</reference>
<dbReference type="GO" id="GO:0008652">
    <property type="term" value="P:amino acid biosynthetic process"/>
    <property type="evidence" value="ECO:0007669"/>
    <property type="project" value="UniProtKB-KW"/>
</dbReference>
<dbReference type="PIRSF" id="PIRSF000505">
    <property type="entry name" value="EPSPS"/>
    <property type="match status" value="1"/>
</dbReference>
<feature type="binding site" evidence="7">
    <location>
        <position position="21"/>
    </location>
    <ligand>
        <name>3-phosphoshikimate</name>
        <dbReference type="ChEBI" id="CHEBI:145989"/>
    </ligand>
</feature>
<dbReference type="NCBIfam" id="TIGR01356">
    <property type="entry name" value="aroA"/>
    <property type="match status" value="1"/>
</dbReference>
<feature type="active site" description="Proton acceptor" evidence="7">
    <location>
        <position position="303"/>
    </location>
</feature>
<evidence type="ECO:0000256" key="4">
    <source>
        <dbReference type="ARBA" id="ARBA00022679"/>
    </source>
</evidence>
<evidence type="ECO:0000256" key="7">
    <source>
        <dbReference type="HAMAP-Rule" id="MF_00210"/>
    </source>
</evidence>
<comment type="subunit">
    <text evidence="7">Monomer.</text>
</comment>
<dbReference type="RefSeq" id="WP_058292179.1">
    <property type="nucleotide sequence ID" value="NZ_JGYD01000010.1"/>
</dbReference>
<feature type="binding site" evidence="7">
    <location>
        <position position="189"/>
    </location>
    <ligand>
        <name>3-phosphoshikimate</name>
        <dbReference type="ChEBI" id="CHEBI:145989"/>
    </ligand>
</feature>
<comment type="subcellular location">
    <subcellularLocation>
        <location evidence="7">Cytoplasm</location>
    </subcellularLocation>
</comment>
<keyword evidence="4 7" id="KW-0808">Transferase</keyword>
<dbReference type="CDD" id="cd01556">
    <property type="entry name" value="EPSP_synthase"/>
    <property type="match status" value="1"/>
</dbReference>
<dbReference type="GO" id="GO:0003866">
    <property type="term" value="F:3-phosphoshikimate 1-carboxyvinyltransferase activity"/>
    <property type="evidence" value="ECO:0007669"/>
    <property type="project" value="UniProtKB-UniRule"/>
</dbReference>
<evidence type="ECO:0000256" key="2">
    <source>
        <dbReference type="ARBA" id="ARBA00009948"/>
    </source>
</evidence>
<dbReference type="GO" id="GO:0005737">
    <property type="term" value="C:cytoplasm"/>
    <property type="evidence" value="ECO:0007669"/>
    <property type="project" value="UniProtKB-SubCell"/>
</dbReference>
<evidence type="ECO:0000256" key="6">
    <source>
        <dbReference type="ARBA" id="ARBA00044633"/>
    </source>
</evidence>
<dbReference type="UniPathway" id="UPA00053">
    <property type="reaction ID" value="UER00089"/>
</dbReference>
<keyword evidence="7" id="KW-0963">Cytoplasm</keyword>
<keyword evidence="3 7" id="KW-0028">Amino-acid biosynthesis</keyword>
<comment type="caution">
    <text evidence="9">The sequence shown here is derived from an EMBL/GenBank/DDBJ whole genome shotgun (WGS) entry which is preliminary data.</text>
</comment>
<feature type="binding site" evidence="7">
    <location>
        <position position="330"/>
    </location>
    <ligand>
        <name>3-phosphoshikimate</name>
        <dbReference type="ChEBI" id="CHEBI:145989"/>
    </ligand>
</feature>
<feature type="binding site" evidence="7">
    <location>
        <position position="334"/>
    </location>
    <ligand>
        <name>phosphoenolpyruvate</name>
        <dbReference type="ChEBI" id="CHEBI:58702"/>
    </ligand>
</feature>
<dbReference type="OrthoDB" id="9809920at2"/>
<feature type="binding site" evidence="7">
    <location>
        <position position="163"/>
    </location>
    <ligand>
        <name>3-phosphoshikimate</name>
        <dbReference type="ChEBI" id="CHEBI:145989"/>
    </ligand>
</feature>
<dbReference type="AlphaFoldDB" id="A0A0V8M4L9"/>
<feature type="binding site" evidence="7">
    <location>
        <position position="326"/>
    </location>
    <ligand>
        <name>3-phosphoshikimate</name>
        <dbReference type="ChEBI" id="CHEBI:145989"/>
    </ligand>
</feature>
<evidence type="ECO:0000256" key="5">
    <source>
        <dbReference type="ARBA" id="ARBA00023141"/>
    </source>
</evidence>
<feature type="binding site" evidence="7">
    <location>
        <position position="162"/>
    </location>
    <ligand>
        <name>3-phosphoshikimate</name>
        <dbReference type="ChEBI" id="CHEBI:145989"/>
    </ligand>
</feature>
<evidence type="ECO:0000259" key="8">
    <source>
        <dbReference type="Pfam" id="PF00275"/>
    </source>
</evidence>
<dbReference type="EMBL" id="JGYD01000010">
    <property type="protein sequence ID" value="KSV18725.1"/>
    <property type="molecule type" value="Genomic_DNA"/>
</dbReference>
<dbReference type="PROSITE" id="PS00885">
    <property type="entry name" value="EPSP_SYNTHASE_2"/>
    <property type="match status" value="1"/>
</dbReference>
<feature type="binding site" evidence="7">
    <location>
        <position position="161"/>
    </location>
    <ligand>
        <name>3-phosphoshikimate</name>
        <dbReference type="ChEBI" id="CHEBI:145989"/>
    </ligand>
</feature>
<dbReference type="InterPro" id="IPR013792">
    <property type="entry name" value="RNA3'P_cycl/enolpyr_Trfase_a/b"/>
</dbReference>
<dbReference type="PANTHER" id="PTHR21090:SF5">
    <property type="entry name" value="PENTAFUNCTIONAL AROM POLYPEPTIDE"/>
    <property type="match status" value="1"/>
</dbReference>
<dbReference type="InterPro" id="IPR036968">
    <property type="entry name" value="Enolpyruvate_Tfrase_sf"/>
</dbReference>
<name>A0A0V8M4L9_9CHLR</name>
<comment type="similarity">
    <text evidence="2 7">Belongs to the EPSP synthase family.</text>
</comment>
<feature type="binding site" evidence="7">
    <location>
        <position position="303"/>
    </location>
    <ligand>
        <name>3-phosphoshikimate</name>
        <dbReference type="ChEBI" id="CHEBI:145989"/>
    </ligand>
</feature>
<dbReference type="Gene3D" id="3.65.10.10">
    <property type="entry name" value="Enolpyruvate transferase domain"/>
    <property type="match status" value="2"/>
</dbReference>